<dbReference type="EMBL" id="CVQH01023244">
    <property type="protein sequence ID" value="CRK34842.1"/>
    <property type="molecule type" value="Genomic_DNA"/>
</dbReference>
<organism evidence="2 3">
    <name type="scientific">Verticillium longisporum</name>
    <name type="common">Verticillium dahliae var. longisporum</name>
    <dbReference type="NCBI Taxonomy" id="100787"/>
    <lineage>
        <taxon>Eukaryota</taxon>
        <taxon>Fungi</taxon>
        <taxon>Dikarya</taxon>
        <taxon>Ascomycota</taxon>
        <taxon>Pezizomycotina</taxon>
        <taxon>Sordariomycetes</taxon>
        <taxon>Hypocreomycetidae</taxon>
        <taxon>Glomerellales</taxon>
        <taxon>Plectosphaerellaceae</taxon>
        <taxon>Verticillium</taxon>
    </lineage>
</organism>
<feature type="region of interest" description="Disordered" evidence="1">
    <location>
        <begin position="1"/>
        <end position="25"/>
    </location>
</feature>
<name>A0A0G4ML28_VERLO</name>
<reference evidence="2 3" key="1">
    <citation type="submission" date="2015-05" db="EMBL/GenBank/DDBJ databases">
        <authorList>
            <person name="Wang D.B."/>
            <person name="Wang M."/>
        </authorList>
    </citation>
    <scope>NUCLEOTIDE SEQUENCE [LARGE SCALE GENOMIC DNA]</scope>
    <source>
        <strain evidence="2">VL1</strain>
    </source>
</reference>
<evidence type="ECO:0000313" key="3">
    <source>
        <dbReference type="Proteomes" id="UP000044602"/>
    </source>
</evidence>
<evidence type="ECO:0000256" key="1">
    <source>
        <dbReference type="SAM" id="MobiDB-lite"/>
    </source>
</evidence>
<protein>
    <submittedName>
        <fullName evidence="2">Uncharacterized protein</fullName>
    </submittedName>
</protein>
<feature type="non-terminal residue" evidence="2">
    <location>
        <position position="1"/>
    </location>
</feature>
<accession>A0A0G4ML28</accession>
<sequence length="37" mass="4410">GRCRGPERRPPQGPQRGHQERRRRHVQLAHLRLAHLP</sequence>
<keyword evidence="3" id="KW-1185">Reference proteome</keyword>
<dbReference type="AlphaFoldDB" id="A0A0G4ML28"/>
<proteinExistence type="predicted"/>
<dbReference type="Proteomes" id="UP000044602">
    <property type="component" value="Unassembled WGS sequence"/>
</dbReference>
<gene>
    <name evidence="2" type="ORF">BN1708_019631</name>
</gene>
<evidence type="ECO:0000313" key="2">
    <source>
        <dbReference type="EMBL" id="CRK34842.1"/>
    </source>
</evidence>
<feature type="compositionally biased region" description="Basic and acidic residues" evidence="1">
    <location>
        <begin position="1"/>
        <end position="10"/>
    </location>
</feature>